<evidence type="ECO:0000313" key="3">
    <source>
        <dbReference type="Proteomes" id="UP000318821"/>
    </source>
</evidence>
<dbReference type="VEuPathDB" id="TriTrypDB:LdBPK_201060.1"/>
<dbReference type="VEuPathDB" id="TriTrypDB:LdCL_200015300"/>
<evidence type="ECO:0000256" key="1">
    <source>
        <dbReference type="SAM" id="MobiDB-lite"/>
    </source>
</evidence>
<name>A0A504XD18_LEIDO</name>
<evidence type="ECO:0000313" key="2">
    <source>
        <dbReference type="EMBL" id="TPP45475.1"/>
    </source>
</evidence>
<dbReference type="VEuPathDB" id="TriTrypDB:LDHU3_20.1320"/>
<dbReference type="AlphaFoldDB" id="A0A504XD18"/>
<feature type="compositionally biased region" description="Low complexity" evidence="1">
    <location>
        <begin position="636"/>
        <end position="648"/>
    </location>
</feature>
<feature type="region of interest" description="Disordered" evidence="1">
    <location>
        <begin position="370"/>
        <end position="402"/>
    </location>
</feature>
<reference evidence="3" key="1">
    <citation type="submission" date="2019-02" db="EMBL/GenBank/DDBJ databases">
        <title>FDA dAtabase for Regulatory Grade micrObial Sequences (FDA-ARGOS): Supporting development and validation of Infectious Disease Dx tests.</title>
        <authorList>
            <person name="Duncan R."/>
            <person name="Fisher C."/>
            <person name="Tallon L."/>
            <person name="Sadzewicz L."/>
            <person name="Sengamalay N."/>
            <person name="Ott S."/>
            <person name="Godinez A."/>
            <person name="Nagaraj S."/>
            <person name="Vavikolanu K."/>
            <person name="Vyas G."/>
            <person name="Nadendla S."/>
            <person name="Aluvathingal J."/>
            <person name="Sichtig H."/>
        </authorList>
    </citation>
    <scope>NUCLEOTIDE SEQUENCE [LARGE SCALE GENOMIC DNA]</scope>
    <source>
        <strain evidence="3">FDAARGOS_360</strain>
    </source>
</reference>
<gene>
    <name evidence="2" type="ORF">CGC20_31560</name>
</gene>
<feature type="compositionally biased region" description="Low complexity" evidence="1">
    <location>
        <begin position="566"/>
        <end position="579"/>
    </location>
</feature>
<dbReference type="Proteomes" id="UP000318821">
    <property type="component" value="Unassembled WGS sequence"/>
</dbReference>
<feature type="compositionally biased region" description="Low complexity" evidence="1">
    <location>
        <begin position="444"/>
        <end position="454"/>
    </location>
</feature>
<feature type="compositionally biased region" description="Low complexity" evidence="1">
    <location>
        <begin position="34"/>
        <end position="45"/>
    </location>
</feature>
<dbReference type="EMBL" id="RHLD01000038">
    <property type="protein sequence ID" value="TPP45475.1"/>
    <property type="molecule type" value="Genomic_DNA"/>
</dbReference>
<feature type="region of interest" description="Disordered" evidence="1">
    <location>
        <begin position="425"/>
        <end position="455"/>
    </location>
</feature>
<accession>A0A504XD18</accession>
<feature type="region of interest" description="Disordered" evidence="1">
    <location>
        <begin position="561"/>
        <end position="651"/>
    </location>
</feature>
<feature type="region of interest" description="Disordered" evidence="1">
    <location>
        <begin position="133"/>
        <end position="170"/>
    </location>
</feature>
<feature type="compositionally biased region" description="Polar residues" evidence="1">
    <location>
        <begin position="318"/>
        <end position="330"/>
    </location>
</feature>
<feature type="region of interest" description="Disordered" evidence="1">
    <location>
        <begin position="268"/>
        <end position="330"/>
    </location>
</feature>
<proteinExistence type="predicted"/>
<feature type="compositionally biased region" description="Basic and acidic residues" evidence="1">
    <location>
        <begin position="385"/>
        <end position="400"/>
    </location>
</feature>
<feature type="region of interest" description="Disordered" evidence="1">
    <location>
        <begin position="1"/>
        <end position="66"/>
    </location>
</feature>
<organism evidence="2 3">
    <name type="scientific">Leishmania donovani</name>
    <dbReference type="NCBI Taxonomy" id="5661"/>
    <lineage>
        <taxon>Eukaryota</taxon>
        <taxon>Discoba</taxon>
        <taxon>Euglenozoa</taxon>
        <taxon>Kinetoplastea</taxon>
        <taxon>Metakinetoplastina</taxon>
        <taxon>Trypanosomatida</taxon>
        <taxon>Trypanosomatidae</taxon>
        <taxon>Leishmaniinae</taxon>
        <taxon>Leishmania</taxon>
    </lineage>
</organism>
<feature type="compositionally biased region" description="Acidic residues" evidence="1">
    <location>
        <begin position="601"/>
        <end position="612"/>
    </location>
</feature>
<sequence>MNKARELLHPTNGSADANKKDGQKKSARHGGSGHHSSSKALSSTRRGGHQHGDSSTGRWSEEEKKWTQKLAGNKVFKRLMQPAYMDSGTGGHSHNRNDGISDYDVPRLGEIPVRSKYYRPDQEKSHFANHPTYLPLAEQCGPPQPSPSTSLTPRQERHQKYEQSNDDEVSGHAYGNMGVEMGVEDDDCEQAQQMLPNSHLGCLRESSVSGTQGSGLCIQTASIGSNASGASSIGPTGLPLMPQFRWIPKQGGGGLGFNPFMHFRSRTRHEGMASRPSVPGADAPMPWNEAQQQGDCRTSELPRGATSPEHQQRHSEDQSQAPGRQNSYSMFYGCTSQLPAQQSAPPARAHRETGALSFYGPIGSIGIETSRKRRAVERQSGTDGEAERAYKERSSRRPVEGEATGVQLLTQLWCDVSLLHGARVVDSPRLPPDDGEGDDWANTSSPSISDIDSSIGDREAGEAAMAARKKVRQHRQQYSSRSPSFYFKYDDLAALGAKNNRGGSPSGAAACVALAQRPVTVRAHHQQHNGPSVVKTASLAGAAGDQREVAGVGKVAARGVARHEVASSSSSSGSSGNGSSDDDSNSDEGSAGERSACFGSDGDDDESVDSDGADNPRSSDNDAAVGSTHPRRWKKGSSTGASAGTGRSVLKDGQYDFMNSSLMDESFMSRMPGCGAGMSLLYARDDYDGGGEEAAAAAADLVPSRAPHRVCAQLAGIAGANMAPHPPTSPSIPTQSQEHRGSSSMLGARGPAVRPSGSGTAATLALRGQRRVSNATDTRAPSAAAARHTPHQGGGAGDSSSHNTGGGTGGCGLGEQFAYGSSFGMGSRRNSYSATACDGAHDAAFTSLGVYWVTKGNGNTVSPGASVMGGNDEASAIMGVYSDSRDSTVPPGLLGVTSRGPTTFPEVDGGCTAKAGNSASQPSKSLFIDRGISNPAAHSRPPSTAQGVHEPVVLASPHQPARKAKAVYPGGYLAPITPPVTPKATEAPLPRRAQSNNGGASTPGARGLANASTTPGLGDTVGGKSFTSLAYQLPGI</sequence>
<feature type="region of interest" description="Disordered" evidence="1">
    <location>
        <begin position="979"/>
        <end position="1024"/>
    </location>
</feature>
<feature type="compositionally biased region" description="Basic and acidic residues" evidence="1">
    <location>
        <begin position="95"/>
        <end position="106"/>
    </location>
</feature>
<comment type="caution">
    <text evidence="2">The sequence shown here is derived from an EMBL/GenBank/DDBJ whole genome shotgun (WGS) entry which is preliminary data.</text>
</comment>
<feature type="region of interest" description="Disordered" evidence="1">
    <location>
        <begin position="722"/>
        <end position="809"/>
    </location>
</feature>
<feature type="compositionally biased region" description="Basic and acidic residues" evidence="1">
    <location>
        <begin position="154"/>
        <end position="163"/>
    </location>
</feature>
<protein>
    <submittedName>
        <fullName evidence="2">Uncharacterized protein</fullName>
    </submittedName>
</protein>
<feature type="region of interest" description="Disordered" evidence="1">
    <location>
        <begin position="84"/>
        <end position="106"/>
    </location>
</feature>
<feature type="compositionally biased region" description="Low complexity" evidence="1">
    <location>
        <begin position="775"/>
        <end position="787"/>
    </location>
</feature>